<gene>
    <name evidence="1" type="ORF">BJ138DRAFT_1112014</name>
</gene>
<organism evidence="1 2">
    <name type="scientific">Hygrophoropsis aurantiaca</name>
    <dbReference type="NCBI Taxonomy" id="72124"/>
    <lineage>
        <taxon>Eukaryota</taxon>
        <taxon>Fungi</taxon>
        <taxon>Dikarya</taxon>
        <taxon>Basidiomycota</taxon>
        <taxon>Agaricomycotina</taxon>
        <taxon>Agaricomycetes</taxon>
        <taxon>Agaricomycetidae</taxon>
        <taxon>Boletales</taxon>
        <taxon>Coniophorineae</taxon>
        <taxon>Hygrophoropsidaceae</taxon>
        <taxon>Hygrophoropsis</taxon>
    </lineage>
</organism>
<dbReference type="Proteomes" id="UP000790377">
    <property type="component" value="Unassembled WGS sequence"/>
</dbReference>
<dbReference type="EMBL" id="MU267643">
    <property type="protein sequence ID" value="KAH7912810.1"/>
    <property type="molecule type" value="Genomic_DNA"/>
</dbReference>
<evidence type="ECO:0000313" key="2">
    <source>
        <dbReference type="Proteomes" id="UP000790377"/>
    </source>
</evidence>
<name>A0ACB8AH67_9AGAM</name>
<accession>A0ACB8AH67</accession>
<protein>
    <submittedName>
        <fullName evidence="1">Cyclin</fullName>
    </submittedName>
</protein>
<sequence length="521" mass="58684">MANNNNTRMQTRARIGAQRAKINGDENATSRHLRQASGIVSAGASRASVVLNGLKSNAQRAALGEVTTTAVNRKDVAGKGAAKDGLKDGTETGLKRSRSSSLAAATGPQRVPLGPGRAESGVTAQRAIGSTTRSQKPSVFKRVSRQETAVPVVIPTNVEEEKDNDMDVEEAIEAELDPELSIINEKEVESMIDVQDVEEIEEQIEETAEVAVEPKSPRIWPDVDTERAMKYHTEVTEIQRTLEDEVDFFDTTMVSEYAEDIFKYMSDLEDDVMPNPDYMSGQNEITWAMRQTLVDWLLQVHLRWHMLPETLWIAVNIVDRFLTRRVVSLVKLQLVGVTALFIAAKYEEILAPSVDEFVFVTENGYSKEEILKGERIVLQTLDFKVSQYCSPYSWMRRISKADDYDIQTRTLGKFLAEVTLLDHRFLRCKPSLIAAVGMYAARRMLGGDWNEQFVFHSGFVAEHLEPGLQWIAEKLLEDNFAQQYVCQKYANKKFLKASLFAIEWAKVNVSKSDDDLMMLKK</sequence>
<evidence type="ECO:0000313" key="1">
    <source>
        <dbReference type="EMBL" id="KAH7912810.1"/>
    </source>
</evidence>
<keyword evidence="2" id="KW-1185">Reference proteome</keyword>
<comment type="caution">
    <text evidence="1">The sequence shown here is derived from an EMBL/GenBank/DDBJ whole genome shotgun (WGS) entry which is preliminary data.</text>
</comment>
<reference evidence="1" key="1">
    <citation type="journal article" date="2021" name="New Phytol.">
        <title>Evolutionary innovations through gain and loss of genes in the ectomycorrhizal Boletales.</title>
        <authorList>
            <person name="Wu G."/>
            <person name="Miyauchi S."/>
            <person name="Morin E."/>
            <person name="Kuo A."/>
            <person name="Drula E."/>
            <person name="Varga T."/>
            <person name="Kohler A."/>
            <person name="Feng B."/>
            <person name="Cao Y."/>
            <person name="Lipzen A."/>
            <person name="Daum C."/>
            <person name="Hundley H."/>
            <person name="Pangilinan J."/>
            <person name="Johnson J."/>
            <person name="Barry K."/>
            <person name="LaButti K."/>
            <person name="Ng V."/>
            <person name="Ahrendt S."/>
            <person name="Min B."/>
            <person name="Choi I.G."/>
            <person name="Park H."/>
            <person name="Plett J.M."/>
            <person name="Magnuson J."/>
            <person name="Spatafora J.W."/>
            <person name="Nagy L.G."/>
            <person name="Henrissat B."/>
            <person name="Grigoriev I.V."/>
            <person name="Yang Z.L."/>
            <person name="Xu J."/>
            <person name="Martin F.M."/>
        </authorList>
    </citation>
    <scope>NUCLEOTIDE SEQUENCE</scope>
    <source>
        <strain evidence="1">ATCC 28755</strain>
    </source>
</reference>
<proteinExistence type="predicted"/>